<gene>
    <name evidence="4" type="ORF">BFF78_27225</name>
</gene>
<feature type="domain" description="Shikimate dehydrogenase substrate binding N-terminal" evidence="3">
    <location>
        <begin position="20"/>
        <end position="102"/>
    </location>
</feature>
<organism evidence="4 5">
    <name type="scientific">Streptomyces fodineus</name>
    <dbReference type="NCBI Taxonomy" id="1904616"/>
    <lineage>
        <taxon>Bacteria</taxon>
        <taxon>Bacillati</taxon>
        <taxon>Actinomycetota</taxon>
        <taxon>Actinomycetes</taxon>
        <taxon>Kitasatosporales</taxon>
        <taxon>Streptomycetaceae</taxon>
        <taxon>Streptomyces</taxon>
    </lineage>
</organism>
<sequence>MSDVTRDATTITGRTRLVAVLGDPVEQVRAPALLNRQFAAEGVDIVVIPLHVRPDDLETVVRGLQRTANLVGLLVTVPHKVDALRLADVRSEAAELAGGTNALRRLEDGSWHADNFDGAGFCAGLIEAGHQPHGTRAVLVGAGGAGAAIAPALLAAGVGHLVLHDTDEARMKEVAGRMDLHWPGRVGTATSPGLRSADMVVNATPLGMRPGDALPFDPAELRPGALVADIIMKPRETRLLRRAAELGHPVLHGEPMLRHQMDLYRSYFGAAR</sequence>
<evidence type="ECO:0000256" key="1">
    <source>
        <dbReference type="ARBA" id="ARBA00004871"/>
    </source>
</evidence>
<dbReference type="Proteomes" id="UP000094960">
    <property type="component" value="Chromosome"/>
</dbReference>
<keyword evidence="2" id="KW-0028">Amino-acid biosynthesis</keyword>
<dbReference type="PANTHER" id="PTHR21089">
    <property type="entry name" value="SHIKIMATE DEHYDROGENASE"/>
    <property type="match status" value="1"/>
</dbReference>
<dbReference type="PANTHER" id="PTHR21089:SF1">
    <property type="entry name" value="BIFUNCTIONAL 3-DEHYDROQUINATE DEHYDRATASE_SHIKIMATE DEHYDROGENASE, CHLOROPLASTIC"/>
    <property type="match status" value="1"/>
</dbReference>
<dbReference type="CDD" id="cd01065">
    <property type="entry name" value="NAD_bind_Shikimate_DH"/>
    <property type="match status" value="1"/>
</dbReference>
<dbReference type="SUPFAM" id="SSF53223">
    <property type="entry name" value="Aminoacid dehydrogenase-like, N-terminal domain"/>
    <property type="match status" value="1"/>
</dbReference>
<keyword evidence="5" id="KW-1185">Reference proteome</keyword>
<dbReference type="GO" id="GO:0009423">
    <property type="term" value="P:chorismate biosynthetic process"/>
    <property type="evidence" value="ECO:0007669"/>
    <property type="project" value="TreeGrafter"/>
</dbReference>
<evidence type="ECO:0000259" key="3">
    <source>
        <dbReference type="Pfam" id="PF08501"/>
    </source>
</evidence>
<dbReference type="SUPFAM" id="SSF51735">
    <property type="entry name" value="NAD(P)-binding Rossmann-fold domains"/>
    <property type="match status" value="1"/>
</dbReference>
<dbReference type="RefSeq" id="WP_069780810.1">
    <property type="nucleotide sequence ID" value="NZ_CP017248.1"/>
</dbReference>
<evidence type="ECO:0000256" key="2">
    <source>
        <dbReference type="ARBA" id="ARBA00023141"/>
    </source>
</evidence>
<comment type="pathway">
    <text evidence="1">Metabolic intermediate biosynthesis; chorismate biosynthesis; chorismate from D-erythrose 4-phosphate and phosphoenolpyruvate: step 4/7.</text>
</comment>
<dbReference type="Pfam" id="PF08501">
    <property type="entry name" value="Shikimate_dh_N"/>
    <property type="match status" value="1"/>
</dbReference>
<dbReference type="EMBL" id="CP017248">
    <property type="protein sequence ID" value="AOR34255.1"/>
    <property type="molecule type" value="Genomic_DNA"/>
</dbReference>
<proteinExistence type="predicted"/>
<dbReference type="KEGG" id="spun:BFF78_27225"/>
<name>A0A1D7YF59_9ACTN</name>
<dbReference type="InterPro" id="IPR046346">
    <property type="entry name" value="Aminoacid_DH-like_N_sf"/>
</dbReference>
<dbReference type="GO" id="GO:0009073">
    <property type="term" value="P:aromatic amino acid family biosynthetic process"/>
    <property type="evidence" value="ECO:0007669"/>
    <property type="project" value="UniProtKB-KW"/>
</dbReference>
<dbReference type="GO" id="GO:0004764">
    <property type="term" value="F:shikimate 3-dehydrogenase (NADP+) activity"/>
    <property type="evidence" value="ECO:0007669"/>
    <property type="project" value="InterPro"/>
</dbReference>
<reference evidence="5" key="1">
    <citation type="submission" date="2016-09" db="EMBL/GenBank/DDBJ databases">
        <title>Streptomyces puniciscabiei strain:TW1S1 Genome sequencing and assembly.</title>
        <authorList>
            <person name="Kim M.-K."/>
            <person name="Kim S.B."/>
        </authorList>
    </citation>
    <scope>NUCLEOTIDE SEQUENCE [LARGE SCALE GENOMIC DNA]</scope>
    <source>
        <strain evidence="5">TW1S1</strain>
    </source>
</reference>
<dbReference type="InterPro" id="IPR022893">
    <property type="entry name" value="Shikimate_DH_fam"/>
</dbReference>
<dbReference type="InterPro" id="IPR013708">
    <property type="entry name" value="Shikimate_DH-bd_N"/>
</dbReference>
<accession>A0A1D7YF59</accession>
<evidence type="ECO:0000313" key="5">
    <source>
        <dbReference type="Proteomes" id="UP000094960"/>
    </source>
</evidence>
<dbReference type="Gene3D" id="3.40.50.720">
    <property type="entry name" value="NAD(P)-binding Rossmann-like Domain"/>
    <property type="match status" value="1"/>
</dbReference>
<dbReference type="AlphaFoldDB" id="A0A1D7YF59"/>
<dbReference type="Gene3D" id="3.40.50.10860">
    <property type="entry name" value="Leucine Dehydrogenase, chain A, domain 1"/>
    <property type="match status" value="1"/>
</dbReference>
<evidence type="ECO:0000313" key="4">
    <source>
        <dbReference type="EMBL" id="AOR34255.1"/>
    </source>
</evidence>
<dbReference type="InterPro" id="IPR036291">
    <property type="entry name" value="NAD(P)-bd_dom_sf"/>
</dbReference>
<dbReference type="GO" id="GO:0019632">
    <property type="term" value="P:shikimate metabolic process"/>
    <property type="evidence" value="ECO:0007669"/>
    <property type="project" value="TreeGrafter"/>
</dbReference>
<protein>
    <submittedName>
        <fullName evidence="4">Shikimate dehydrogenase</fullName>
    </submittedName>
</protein>
<keyword evidence="2" id="KW-0057">Aromatic amino acid biosynthesis</keyword>